<dbReference type="PROSITE" id="PS00211">
    <property type="entry name" value="ABC_TRANSPORTER_1"/>
    <property type="match status" value="1"/>
</dbReference>
<dbReference type="InterPro" id="IPR017871">
    <property type="entry name" value="ABC_transporter-like_CS"/>
</dbReference>
<keyword evidence="3" id="KW-0813">Transport</keyword>
<organism evidence="7 8">
    <name type="scientific">Salinarimonas soli</name>
    <dbReference type="NCBI Taxonomy" id="1638099"/>
    <lineage>
        <taxon>Bacteria</taxon>
        <taxon>Pseudomonadati</taxon>
        <taxon>Pseudomonadota</taxon>
        <taxon>Alphaproteobacteria</taxon>
        <taxon>Hyphomicrobiales</taxon>
        <taxon>Salinarimonadaceae</taxon>
        <taxon>Salinarimonas</taxon>
    </lineage>
</organism>
<evidence type="ECO:0000313" key="8">
    <source>
        <dbReference type="Proteomes" id="UP000323142"/>
    </source>
</evidence>
<dbReference type="Pfam" id="PF00005">
    <property type="entry name" value="ABC_tran"/>
    <property type="match status" value="1"/>
</dbReference>
<dbReference type="PANTHER" id="PTHR43776:SF7">
    <property type="entry name" value="D,D-DIPEPTIDE TRANSPORT ATP-BINDING PROTEIN DDPF-RELATED"/>
    <property type="match status" value="1"/>
</dbReference>
<dbReference type="NCBIfam" id="NF008453">
    <property type="entry name" value="PRK11308.1"/>
    <property type="match status" value="1"/>
</dbReference>
<dbReference type="PANTHER" id="PTHR43776">
    <property type="entry name" value="TRANSPORT ATP-BINDING PROTEIN"/>
    <property type="match status" value="1"/>
</dbReference>
<keyword evidence="4" id="KW-0547">Nucleotide-binding</keyword>
<accession>A0A5B2VA29</accession>
<evidence type="ECO:0000256" key="5">
    <source>
        <dbReference type="ARBA" id="ARBA00022840"/>
    </source>
</evidence>
<evidence type="ECO:0000256" key="1">
    <source>
        <dbReference type="ARBA" id="ARBA00004417"/>
    </source>
</evidence>
<dbReference type="InterPro" id="IPR050319">
    <property type="entry name" value="ABC_transp_ATP-bind"/>
</dbReference>
<dbReference type="NCBIfam" id="TIGR01727">
    <property type="entry name" value="oligo_HPY"/>
    <property type="match status" value="1"/>
</dbReference>
<dbReference type="GO" id="GO:0055085">
    <property type="term" value="P:transmembrane transport"/>
    <property type="evidence" value="ECO:0007669"/>
    <property type="project" value="UniProtKB-ARBA"/>
</dbReference>
<dbReference type="InterPro" id="IPR027417">
    <property type="entry name" value="P-loop_NTPase"/>
</dbReference>
<name>A0A5B2VA29_9HYPH</name>
<dbReference type="InterPro" id="IPR003593">
    <property type="entry name" value="AAA+_ATPase"/>
</dbReference>
<dbReference type="FunFam" id="3.40.50.300:FF:000016">
    <property type="entry name" value="Oligopeptide ABC transporter ATP-binding component"/>
    <property type="match status" value="1"/>
</dbReference>
<dbReference type="InterPro" id="IPR003439">
    <property type="entry name" value="ABC_transporter-like_ATP-bd"/>
</dbReference>
<dbReference type="GO" id="GO:0015833">
    <property type="term" value="P:peptide transport"/>
    <property type="evidence" value="ECO:0007669"/>
    <property type="project" value="InterPro"/>
</dbReference>
<keyword evidence="5 7" id="KW-0067">ATP-binding</keyword>
<evidence type="ECO:0000256" key="3">
    <source>
        <dbReference type="ARBA" id="ARBA00022448"/>
    </source>
</evidence>
<dbReference type="SMART" id="SM00382">
    <property type="entry name" value="AAA"/>
    <property type="match status" value="1"/>
</dbReference>
<dbReference type="GO" id="GO:0005524">
    <property type="term" value="F:ATP binding"/>
    <property type="evidence" value="ECO:0007669"/>
    <property type="project" value="UniProtKB-KW"/>
</dbReference>
<reference evidence="7 8" key="2">
    <citation type="submission" date="2019-09" db="EMBL/GenBank/DDBJ databases">
        <authorList>
            <person name="Jin C."/>
        </authorList>
    </citation>
    <scope>NUCLEOTIDE SEQUENCE [LARGE SCALE GENOMIC DNA]</scope>
    <source>
        <strain evidence="7 8">BN140002</strain>
    </source>
</reference>
<dbReference type="Gene3D" id="3.40.50.300">
    <property type="entry name" value="P-loop containing nucleotide triphosphate hydrolases"/>
    <property type="match status" value="1"/>
</dbReference>
<evidence type="ECO:0000313" key="7">
    <source>
        <dbReference type="EMBL" id="KAA2235199.1"/>
    </source>
</evidence>
<comment type="subcellular location">
    <subcellularLocation>
        <location evidence="1">Cell inner membrane</location>
        <topology evidence="1">Peripheral membrane protein</topology>
    </subcellularLocation>
</comment>
<dbReference type="Proteomes" id="UP000323142">
    <property type="component" value="Unassembled WGS sequence"/>
</dbReference>
<dbReference type="OrthoDB" id="7328866at2"/>
<comment type="caution">
    <text evidence="7">The sequence shown here is derived from an EMBL/GenBank/DDBJ whole genome shotgun (WGS) entry which is preliminary data.</text>
</comment>
<comment type="similarity">
    <text evidence="2">Belongs to the ABC transporter superfamily.</text>
</comment>
<evidence type="ECO:0000256" key="2">
    <source>
        <dbReference type="ARBA" id="ARBA00005417"/>
    </source>
</evidence>
<dbReference type="Pfam" id="PF08352">
    <property type="entry name" value="oligo_HPY"/>
    <property type="match status" value="1"/>
</dbReference>
<dbReference type="GO" id="GO:0005886">
    <property type="term" value="C:plasma membrane"/>
    <property type="evidence" value="ECO:0007669"/>
    <property type="project" value="UniProtKB-SubCell"/>
</dbReference>
<dbReference type="RefSeq" id="WP_149821192.1">
    <property type="nucleotide sequence ID" value="NZ_VUOA01000037.1"/>
</dbReference>
<gene>
    <name evidence="7" type="ORF">F0L46_20865</name>
</gene>
<sequence length="359" mass="39535">MSAPVLQVDNVVKHFVAKRSWLGRPLASVRAVDGVSFALMPGETLALVGESGCGKSTLGRLAMRLLEPTEGRIVLDGEDVTGLSESAMRPLRRKAQIIFQDPFASLNPRMTVGEILAEPLMLHRIVPARERSARVAQLLEQVGLRPAYAARFPHEFSGGQRQRIVIARALAVEPKVIICDEPVSALDVSIRAQILNLLKDLRERLGLAYIFISHDLGVVRHIADRIAVMYLGRIVETGTAEQVFDDPRHPYTRALLSAIPAPSPHARRERRLIEGDVPSPLAPPSGCHLHTRCPHAQEICAGERPPLYEGRAACHFWRDLPDGSLLLPREEPVDPRLQRLFDAFTGERTPAAARPAAAE</sequence>
<protein>
    <submittedName>
        <fullName evidence="7">Dipeptide ABC transporter ATP-binding protein</fullName>
    </submittedName>
</protein>
<dbReference type="GO" id="GO:0016887">
    <property type="term" value="F:ATP hydrolysis activity"/>
    <property type="evidence" value="ECO:0007669"/>
    <property type="project" value="InterPro"/>
</dbReference>
<evidence type="ECO:0000259" key="6">
    <source>
        <dbReference type="PROSITE" id="PS50893"/>
    </source>
</evidence>
<feature type="domain" description="ABC transporter" evidence="6">
    <location>
        <begin position="6"/>
        <end position="256"/>
    </location>
</feature>
<dbReference type="AlphaFoldDB" id="A0A5B2VA29"/>
<dbReference type="CDD" id="cd03257">
    <property type="entry name" value="ABC_NikE_OppD_transporters"/>
    <property type="match status" value="1"/>
</dbReference>
<dbReference type="EMBL" id="VUOA01000037">
    <property type="protein sequence ID" value="KAA2235199.1"/>
    <property type="molecule type" value="Genomic_DNA"/>
</dbReference>
<dbReference type="PROSITE" id="PS50893">
    <property type="entry name" value="ABC_TRANSPORTER_2"/>
    <property type="match status" value="1"/>
</dbReference>
<proteinExistence type="inferred from homology"/>
<reference evidence="7 8" key="1">
    <citation type="submission" date="2019-09" db="EMBL/GenBank/DDBJ databases">
        <title>Salinarimonas rosea gen. nov., sp. nov., a new member of the a-2 subgroup of the Proteobacteria.</title>
        <authorList>
            <person name="Liu J."/>
        </authorList>
    </citation>
    <scope>NUCLEOTIDE SEQUENCE [LARGE SCALE GENOMIC DNA]</scope>
    <source>
        <strain evidence="7 8">BN140002</strain>
    </source>
</reference>
<dbReference type="SUPFAM" id="SSF52540">
    <property type="entry name" value="P-loop containing nucleoside triphosphate hydrolases"/>
    <property type="match status" value="1"/>
</dbReference>
<keyword evidence="8" id="KW-1185">Reference proteome</keyword>
<evidence type="ECO:0000256" key="4">
    <source>
        <dbReference type="ARBA" id="ARBA00022741"/>
    </source>
</evidence>
<dbReference type="InterPro" id="IPR013563">
    <property type="entry name" value="Oligopep_ABC_C"/>
</dbReference>